<dbReference type="EMBL" id="JAUDFV010000133">
    <property type="protein sequence ID" value="KAL2727331.1"/>
    <property type="molecule type" value="Genomic_DNA"/>
</dbReference>
<evidence type="ECO:0000313" key="2">
    <source>
        <dbReference type="EMBL" id="KAL2727331.1"/>
    </source>
</evidence>
<comment type="caution">
    <text evidence="2">The sequence shown here is derived from an EMBL/GenBank/DDBJ whole genome shotgun (WGS) entry which is preliminary data.</text>
</comment>
<evidence type="ECO:0000313" key="3">
    <source>
        <dbReference type="Proteomes" id="UP001607302"/>
    </source>
</evidence>
<sequence length="73" mass="8010">MSSLRRTTNQSTKEGATSRRHAISGVSTKSVRNLLHSGTAPGSPLRLRSKYELRSISFEGSKVLPWTTSFESS</sequence>
<evidence type="ECO:0000256" key="1">
    <source>
        <dbReference type="SAM" id="MobiDB-lite"/>
    </source>
</evidence>
<gene>
    <name evidence="2" type="ORF">V1478_007609</name>
</gene>
<accession>A0ABD2B3P7</accession>
<keyword evidence="3" id="KW-1185">Reference proteome</keyword>
<organism evidence="2 3">
    <name type="scientific">Vespula squamosa</name>
    <name type="common">Southern yellow jacket</name>
    <name type="synonym">Wasp</name>
    <dbReference type="NCBI Taxonomy" id="30214"/>
    <lineage>
        <taxon>Eukaryota</taxon>
        <taxon>Metazoa</taxon>
        <taxon>Ecdysozoa</taxon>
        <taxon>Arthropoda</taxon>
        <taxon>Hexapoda</taxon>
        <taxon>Insecta</taxon>
        <taxon>Pterygota</taxon>
        <taxon>Neoptera</taxon>
        <taxon>Endopterygota</taxon>
        <taxon>Hymenoptera</taxon>
        <taxon>Apocrita</taxon>
        <taxon>Aculeata</taxon>
        <taxon>Vespoidea</taxon>
        <taxon>Vespidae</taxon>
        <taxon>Vespinae</taxon>
        <taxon>Vespula</taxon>
    </lineage>
</organism>
<dbReference type="Proteomes" id="UP001607302">
    <property type="component" value="Unassembled WGS sequence"/>
</dbReference>
<protein>
    <submittedName>
        <fullName evidence="2">GTPase-activating Rap/Ran-GAP domain-like protein 3 isoform X1</fullName>
    </submittedName>
</protein>
<feature type="compositionally biased region" description="Polar residues" evidence="1">
    <location>
        <begin position="1"/>
        <end position="15"/>
    </location>
</feature>
<feature type="region of interest" description="Disordered" evidence="1">
    <location>
        <begin position="1"/>
        <end position="46"/>
    </location>
</feature>
<reference evidence="2 3" key="1">
    <citation type="journal article" date="2024" name="Ann. Entomol. Soc. Am.">
        <title>Genomic analyses of the southern and eastern yellowjacket wasps (Hymenoptera: Vespidae) reveal evolutionary signatures of social life.</title>
        <authorList>
            <person name="Catto M.A."/>
            <person name="Caine P.B."/>
            <person name="Orr S.E."/>
            <person name="Hunt B.G."/>
            <person name="Goodisman M.A.D."/>
        </authorList>
    </citation>
    <scope>NUCLEOTIDE SEQUENCE [LARGE SCALE GENOMIC DNA]</scope>
    <source>
        <strain evidence="2">233</strain>
        <tissue evidence="2">Head and thorax</tissue>
    </source>
</reference>
<dbReference type="AlphaFoldDB" id="A0ABD2B3P7"/>
<name>A0ABD2B3P7_VESSQ</name>
<proteinExistence type="predicted"/>